<keyword evidence="1" id="KW-1133">Transmembrane helix</keyword>
<reference evidence="2 3" key="1">
    <citation type="journal article" date="2015" name="Genome Announc.">
        <title>Draft Genome Sequences of Marine Isolates of Thalassomonas viridans and Thalassomonas actiniarum.</title>
        <authorList>
            <person name="Olonade I."/>
            <person name="van Zyl L.J."/>
            <person name="Trindade M."/>
        </authorList>
    </citation>
    <scope>NUCLEOTIDE SEQUENCE [LARGE SCALE GENOMIC DNA]</scope>
    <source>
        <strain evidence="2 3">XOM25</strain>
    </source>
</reference>
<keyword evidence="1" id="KW-0812">Transmembrane</keyword>
<dbReference type="EMBL" id="CP059733">
    <property type="protein sequence ID" value="WDE07670.1"/>
    <property type="molecule type" value="Genomic_DNA"/>
</dbReference>
<evidence type="ECO:0000256" key="1">
    <source>
        <dbReference type="SAM" id="Phobius"/>
    </source>
</evidence>
<organism evidence="2 3">
    <name type="scientific">Thalassomonas viridans</name>
    <dbReference type="NCBI Taxonomy" id="137584"/>
    <lineage>
        <taxon>Bacteria</taxon>
        <taxon>Pseudomonadati</taxon>
        <taxon>Pseudomonadota</taxon>
        <taxon>Gammaproteobacteria</taxon>
        <taxon>Alteromonadales</taxon>
        <taxon>Colwelliaceae</taxon>
        <taxon>Thalassomonas</taxon>
    </lineage>
</organism>
<name>A0AAE9Z7V6_9GAMM</name>
<gene>
    <name evidence="2" type="ORF">SG34_012690</name>
</gene>
<sequence>MKNAKISSVFLLGLAFLLCQYNLVHASAHGMSAIETNLLILLAVTVSIFTLMRRGKKKK</sequence>
<evidence type="ECO:0000313" key="3">
    <source>
        <dbReference type="Proteomes" id="UP000032352"/>
    </source>
</evidence>
<dbReference type="KEGG" id="tvd:SG34_012690"/>
<dbReference type="RefSeq" id="WP_044837056.1">
    <property type="nucleotide sequence ID" value="NZ_CP059733.1"/>
</dbReference>
<dbReference type="AlphaFoldDB" id="A0AAE9Z7V6"/>
<dbReference type="Proteomes" id="UP000032352">
    <property type="component" value="Chromosome"/>
</dbReference>
<reference evidence="2 3" key="2">
    <citation type="journal article" date="2022" name="Mar. Drugs">
        <title>Bioassay-Guided Fractionation Leads to the Detection of Cholic Acid Generated by the Rare Thalassomonas sp.</title>
        <authorList>
            <person name="Pheiffer F."/>
            <person name="Schneider Y.K."/>
            <person name="Hansen E.H."/>
            <person name="Andersen J.H."/>
            <person name="Isaksson J."/>
            <person name="Busche T."/>
            <person name="R C."/>
            <person name="Kalinowski J."/>
            <person name="Zyl L.V."/>
            <person name="Trindade M."/>
        </authorList>
    </citation>
    <scope>NUCLEOTIDE SEQUENCE [LARGE SCALE GENOMIC DNA]</scope>
    <source>
        <strain evidence="2 3">XOM25</strain>
    </source>
</reference>
<accession>A0AAE9Z7V6</accession>
<feature type="transmembrane region" description="Helical" evidence="1">
    <location>
        <begin position="36"/>
        <end position="52"/>
    </location>
</feature>
<proteinExistence type="predicted"/>
<protein>
    <submittedName>
        <fullName evidence="2">Uncharacterized protein</fullName>
    </submittedName>
</protein>
<keyword evidence="3" id="KW-1185">Reference proteome</keyword>
<keyword evidence="1" id="KW-0472">Membrane</keyword>
<evidence type="ECO:0000313" key="2">
    <source>
        <dbReference type="EMBL" id="WDE07670.1"/>
    </source>
</evidence>